<dbReference type="Pfam" id="PF00582">
    <property type="entry name" value="Usp"/>
    <property type="match status" value="1"/>
</dbReference>
<evidence type="ECO:0000259" key="2">
    <source>
        <dbReference type="Pfam" id="PF00582"/>
    </source>
</evidence>
<comment type="similarity">
    <text evidence="1">Belongs to the universal stress protein A family.</text>
</comment>
<name>A0A8H2QKW0_9FLAO</name>
<proteinExistence type="inferred from homology"/>
<protein>
    <submittedName>
        <fullName evidence="3">Universal stress protein</fullName>
    </submittedName>
</protein>
<gene>
    <name evidence="3" type="ORF">ES676_11355</name>
</gene>
<dbReference type="InterPro" id="IPR014729">
    <property type="entry name" value="Rossmann-like_a/b/a_fold"/>
</dbReference>
<keyword evidence="4" id="KW-1185">Reference proteome</keyword>
<evidence type="ECO:0000313" key="3">
    <source>
        <dbReference type="EMBL" id="TYB72556.1"/>
    </source>
</evidence>
<dbReference type="InterPro" id="IPR006015">
    <property type="entry name" value="Universal_stress_UspA"/>
</dbReference>
<dbReference type="CDD" id="cd00293">
    <property type="entry name" value="USP-like"/>
    <property type="match status" value="1"/>
</dbReference>
<dbReference type="AlphaFoldDB" id="A0A8H2QKW0"/>
<dbReference type="EMBL" id="VSKM01000011">
    <property type="protein sequence ID" value="TYB72556.1"/>
    <property type="molecule type" value="Genomic_DNA"/>
</dbReference>
<accession>A0A8H2QKW0</accession>
<evidence type="ECO:0000256" key="1">
    <source>
        <dbReference type="ARBA" id="ARBA00008791"/>
    </source>
</evidence>
<dbReference type="PANTHER" id="PTHR46268:SF6">
    <property type="entry name" value="UNIVERSAL STRESS PROTEIN UP12"/>
    <property type="match status" value="1"/>
</dbReference>
<reference evidence="3 4" key="1">
    <citation type="submission" date="2019-08" db="EMBL/GenBank/DDBJ databases">
        <title>Genomes of Antarctic Bizionia species.</title>
        <authorList>
            <person name="Bowman J.P."/>
        </authorList>
    </citation>
    <scope>NUCLEOTIDE SEQUENCE [LARGE SCALE GENOMIC DNA]</scope>
    <source>
        <strain evidence="3 4">HFD</strain>
    </source>
</reference>
<organism evidence="3 4">
    <name type="scientific">Bizionia saleffrena</name>
    <dbReference type="NCBI Taxonomy" id="291189"/>
    <lineage>
        <taxon>Bacteria</taxon>
        <taxon>Pseudomonadati</taxon>
        <taxon>Bacteroidota</taxon>
        <taxon>Flavobacteriia</taxon>
        <taxon>Flavobacteriales</taxon>
        <taxon>Flavobacteriaceae</taxon>
        <taxon>Bizionia</taxon>
    </lineage>
</organism>
<comment type="caution">
    <text evidence="3">The sequence shown here is derived from an EMBL/GenBank/DDBJ whole genome shotgun (WGS) entry which is preliminary data.</text>
</comment>
<dbReference type="Gene3D" id="3.40.50.620">
    <property type="entry name" value="HUPs"/>
    <property type="match status" value="2"/>
</dbReference>
<dbReference type="Proteomes" id="UP000323324">
    <property type="component" value="Unassembled WGS sequence"/>
</dbReference>
<dbReference type="InterPro" id="IPR006016">
    <property type="entry name" value="UspA"/>
</dbReference>
<dbReference type="PANTHER" id="PTHR46268">
    <property type="entry name" value="STRESS RESPONSE PROTEIN NHAX"/>
    <property type="match status" value="1"/>
</dbReference>
<dbReference type="PRINTS" id="PR01438">
    <property type="entry name" value="UNVRSLSTRESS"/>
</dbReference>
<dbReference type="RefSeq" id="WP_148370449.1">
    <property type="nucleotide sequence ID" value="NZ_VSKM01000011.1"/>
</dbReference>
<dbReference type="SUPFAM" id="SSF52402">
    <property type="entry name" value="Adenine nucleotide alpha hydrolases-like"/>
    <property type="match status" value="2"/>
</dbReference>
<evidence type="ECO:0000313" key="4">
    <source>
        <dbReference type="Proteomes" id="UP000323324"/>
    </source>
</evidence>
<sequence length="286" mass="33156">MKNILLPTDFSENSWNAINYAIQFFENQKCNFYIVHINDMSDAMTSGVPPYLDKSEREAIQLKQSKHKISTLLERVETLSIDRKNHNFYSILEKNIFVAGIRKIIDQKQIDFIVMGTKGKSGLKKVILGTNTADVLTKVKCNTLVIPENATFTSPKEIALPTDFSLAHNLQILQPIAEILERFNATLRILHISKNKINLNNDQTQNRELLEDYFHHHEHHFHYLTESKVEIGIQNFVESRDINIICMVAKNLNYFQKILLHSKVGSISYHTDIPFFVIHEKKEDFE</sequence>
<feature type="domain" description="UspA" evidence="2">
    <location>
        <begin position="1"/>
        <end position="147"/>
    </location>
</feature>